<dbReference type="AlphaFoldDB" id="A0A7W7AJJ6"/>
<evidence type="ECO:0000313" key="3">
    <source>
        <dbReference type="Proteomes" id="UP000574769"/>
    </source>
</evidence>
<proteinExistence type="predicted"/>
<dbReference type="EMBL" id="JACHNY010000004">
    <property type="protein sequence ID" value="MBB4618202.1"/>
    <property type="molecule type" value="Genomic_DNA"/>
</dbReference>
<comment type="caution">
    <text evidence="2">The sequence shown here is derived from an EMBL/GenBank/DDBJ whole genome shotgun (WGS) entry which is preliminary data.</text>
</comment>
<gene>
    <name evidence="2" type="ORF">GGQ96_002338</name>
</gene>
<dbReference type="PANTHER" id="PTHR12461">
    <property type="entry name" value="HYPOXIA-INDUCIBLE FACTOR 1 ALPHA INHIBITOR-RELATED"/>
    <property type="match status" value="1"/>
</dbReference>
<dbReference type="Pfam" id="PF13621">
    <property type="entry name" value="Cupin_8"/>
    <property type="match status" value="1"/>
</dbReference>
<dbReference type="SUPFAM" id="SSF51197">
    <property type="entry name" value="Clavaminate synthase-like"/>
    <property type="match status" value="1"/>
</dbReference>
<dbReference type="Proteomes" id="UP000574769">
    <property type="component" value="Unassembled WGS sequence"/>
</dbReference>
<dbReference type="InterPro" id="IPR014710">
    <property type="entry name" value="RmlC-like_jellyroll"/>
</dbReference>
<feature type="domain" description="JmjC" evidence="1">
    <location>
        <begin position="114"/>
        <end position="271"/>
    </location>
</feature>
<dbReference type="SMART" id="SM00558">
    <property type="entry name" value="JmjC"/>
    <property type="match status" value="1"/>
</dbReference>
<protein>
    <recommendedName>
        <fullName evidence="1">JmjC domain-containing protein</fullName>
    </recommendedName>
</protein>
<sequence>MSAPLASLDAADFPDAESFRQQVMAAGRPVVLRGAAAHWPLVAAGRSAATLSACLRSHDAGRAAEMFVGPPAIAGRYHYGEGADGFNFTRETLPYRAAIDRILATAGADGQPTLYVGSLSIDQYLPGLVADHGLAVVPAGVSPRIWLGHATAVACHYDLFDNVACVVAGRRRFTLYPPAAIGDLYVGPIDHTLAGQPISLADGSAPGDPRYPRFERVRDQAITVELAAGDALYLPKLWWHRVEALDPYNLLVNFWWDGFASGSDQPQAAMLLAMIALSERPAPERESWRAWFDHYVFRPDGHPLAHLPAERHGLLGPLKPVNYGRIRALVMRLLRG</sequence>
<keyword evidence="3" id="KW-1185">Reference proteome</keyword>
<dbReference type="PANTHER" id="PTHR12461:SF105">
    <property type="entry name" value="HYPOXIA-INDUCIBLE FACTOR 1-ALPHA INHIBITOR"/>
    <property type="match status" value="1"/>
</dbReference>
<dbReference type="InterPro" id="IPR003347">
    <property type="entry name" value="JmjC_dom"/>
</dbReference>
<dbReference type="Gene3D" id="2.60.120.10">
    <property type="entry name" value="Jelly Rolls"/>
    <property type="match status" value="1"/>
</dbReference>
<organism evidence="2 3">
    <name type="scientific">Sphingomonas abaci</name>
    <dbReference type="NCBI Taxonomy" id="237611"/>
    <lineage>
        <taxon>Bacteria</taxon>
        <taxon>Pseudomonadati</taxon>
        <taxon>Pseudomonadota</taxon>
        <taxon>Alphaproteobacteria</taxon>
        <taxon>Sphingomonadales</taxon>
        <taxon>Sphingomonadaceae</taxon>
        <taxon>Sphingomonas</taxon>
    </lineage>
</organism>
<evidence type="ECO:0000313" key="2">
    <source>
        <dbReference type="EMBL" id="MBB4618202.1"/>
    </source>
</evidence>
<reference evidence="2 3" key="1">
    <citation type="submission" date="2020-08" db="EMBL/GenBank/DDBJ databases">
        <title>Genomic Encyclopedia of Type Strains, Phase IV (KMG-IV): sequencing the most valuable type-strain genomes for metagenomic binning, comparative biology and taxonomic classification.</title>
        <authorList>
            <person name="Goeker M."/>
        </authorList>
    </citation>
    <scope>NUCLEOTIDE SEQUENCE [LARGE SCALE GENOMIC DNA]</scope>
    <source>
        <strain evidence="2 3">DSM 15867</strain>
    </source>
</reference>
<accession>A0A7W7AJJ6</accession>
<dbReference type="InterPro" id="IPR041667">
    <property type="entry name" value="Cupin_8"/>
</dbReference>
<dbReference type="PROSITE" id="PS51184">
    <property type="entry name" value="JMJC"/>
    <property type="match status" value="1"/>
</dbReference>
<name>A0A7W7AJJ6_9SPHN</name>
<dbReference type="RefSeq" id="WP_184114738.1">
    <property type="nucleotide sequence ID" value="NZ_JACHNY010000004.1"/>
</dbReference>
<evidence type="ECO:0000259" key="1">
    <source>
        <dbReference type="PROSITE" id="PS51184"/>
    </source>
</evidence>